<dbReference type="AlphaFoldDB" id="A0A9N7VP61"/>
<sequence>MYNRRSSGDSLSLRCDNACRSALWEHRESRVHPVSSQVTPEAAVVPQQENKALRSLCSQQPRPVAASLPPFPSSRPAVTTTDEIRAAQCQCDSVHSLCWSLMEKGDLQLQSL</sequence>
<protein>
    <submittedName>
        <fullName evidence="1">Uncharacterized protein</fullName>
    </submittedName>
</protein>
<comment type="caution">
    <text evidence="1">The sequence shown here is derived from an EMBL/GenBank/DDBJ whole genome shotgun (WGS) entry which is preliminary data.</text>
</comment>
<accession>A0A9N7VP61</accession>
<reference evidence="1" key="1">
    <citation type="submission" date="2020-03" db="EMBL/GenBank/DDBJ databases">
        <authorList>
            <person name="Weist P."/>
        </authorList>
    </citation>
    <scope>NUCLEOTIDE SEQUENCE</scope>
</reference>
<gene>
    <name evidence="1" type="ORF">PLEPLA_LOCUS44392</name>
</gene>
<evidence type="ECO:0000313" key="1">
    <source>
        <dbReference type="EMBL" id="CAB1456607.1"/>
    </source>
</evidence>
<proteinExistence type="predicted"/>
<name>A0A9N7VP61_PLEPL</name>
<dbReference type="Proteomes" id="UP001153269">
    <property type="component" value="Unassembled WGS sequence"/>
</dbReference>
<organism evidence="1 2">
    <name type="scientific">Pleuronectes platessa</name>
    <name type="common">European plaice</name>
    <dbReference type="NCBI Taxonomy" id="8262"/>
    <lineage>
        <taxon>Eukaryota</taxon>
        <taxon>Metazoa</taxon>
        <taxon>Chordata</taxon>
        <taxon>Craniata</taxon>
        <taxon>Vertebrata</taxon>
        <taxon>Euteleostomi</taxon>
        <taxon>Actinopterygii</taxon>
        <taxon>Neopterygii</taxon>
        <taxon>Teleostei</taxon>
        <taxon>Neoteleostei</taxon>
        <taxon>Acanthomorphata</taxon>
        <taxon>Carangaria</taxon>
        <taxon>Pleuronectiformes</taxon>
        <taxon>Pleuronectoidei</taxon>
        <taxon>Pleuronectidae</taxon>
        <taxon>Pleuronectes</taxon>
    </lineage>
</organism>
<evidence type="ECO:0000313" key="2">
    <source>
        <dbReference type="Proteomes" id="UP001153269"/>
    </source>
</evidence>
<dbReference type="EMBL" id="CADEAL010004305">
    <property type="protein sequence ID" value="CAB1456607.1"/>
    <property type="molecule type" value="Genomic_DNA"/>
</dbReference>
<keyword evidence="2" id="KW-1185">Reference proteome</keyword>